<proteinExistence type="predicted"/>
<evidence type="ECO:0000256" key="1">
    <source>
        <dbReference type="ARBA" id="ARBA00022723"/>
    </source>
</evidence>
<evidence type="ECO:0000259" key="7">
    <source>
        <dbReference type="PROSITE" id="PS51999"/>
    </source>
</evidence>
<feature type="compositionally biased region" description="Polar residues" evidence="5">
    <location>
        <begin position="654"/>
        <end position="679"/>
    </location>
</feature>
<accession>A0A3P6FX23</accession>
<evidence type="ECO:0000256" key="5">
    <source>
        <dbReference type="SAM" id="MobiDB-lite"/>
    </source>
</evidence>
<keyword evidence="1" id="KW-0479">Metal-binding</keyword>
<gene>
    <name evidence="8" type="ORF">BOLC6T38380H</name>
</gene>
<evidence type="ECO:0000256" key="6">
    <source>
        <dbReference type="SAM" id="Phobius"/>
    </source>
</evidence>
<sequence>MAFRAIPHLLSFIPAQPDQRTLMDLEDGYLPQHNFINSLNIRRVEFSSDSGWREWPNDPNDDCVIYMEQLIVDHFTFKKGMWPAGVTTEHLLKKPKDRGHRNGKVPTRVKQSLKPKKVIKKETSSRKQRRISSYFTRSSKPATSHQVGQEAPIDHDAPDTSHHSLEPEQVAPLDDDPPTDQDVDAMETDEHPASQSPIISQYAVHLQRQASASLNTPLETTSNESPPRTTSFVWERSTHQLSTTLLTTTTPLSTHPLTTTQTTITHDENTTNMIPEDDIQTTHAPEEPNQPTVPPHPLRHLSNRPEPNSVIYDKSDHPNSPELHHILFHGVRIYDHISPDPPLSNPPIFDSTIGPSSAPDIPLRLSPLPFTPLTSPVKSNDSGLGFLCHAATPNAFAATASTSPPVIGRPTSAEESQGYDDGVIDLTQTKDLLRHVPSMEENHLANELFRYPLIPAISLITPLPQMEWDLFENILKANINVYHTTRSELELSNKSLLQITKPKQWTTTYVNDISYFPPLFCVLFGSFGICFCCNEMLAGHVSGKNLTLSLTFKLYLNFLMFTTYLLFSSASSSRSNTGRQTAGIPTTCWCGSKLTTYGALTKENLFRRFYQCQISRKIEHHLFKWEDVDPFKMYTKQIDQALLQINRLLDDKTTSSGTNDNSTIATEDTLQSPNLASDANNSRSQVINIAVAAIALGTMAWLYAKITN</sequence>
<name>A0A3P6FX23_BRAOL</name>
<evidence type="ECO:0000256" key="2">
    <source>
        <dbReference type="ARBA" id="ARBA00022771"/>
    </source>
</evidence>
<feature type="compositionally biased region" description="Polar residues" evidence="5">
    <location>
        <begin position="131"/>
        <end position="147"/>
    </location>
</feature>
<protein>
    <recommendedName>
        <fullName evidence="7">GRF-type domain-containing protein</fullName>
    </recommendedName>
</protein>
<dbReference type="AlphaFoldDB" id="A0A3P6FX23"/>
<feature type="compositionally biased region" description="Basic and acidic residues" evidence="5">
    <location>
        <begin position="152"/>
        <end position="166"/>
    </location>
</feature>
<dbReference type="EMBL" id="LR031880">
    <property type="protein sequence ID" value="VDD62927.1"/>
    <property type="molecule type" value="Genomic_DNA"/>
</dbReference>
<feature type="region of interest" description="Disordered" evidence="5">
    <location>
        <begin position="653"/>
        <end position="679"/>
    </location>
</feature>
<feature type="region of interest" description="Disordered" evidence="5">
    <location>
        <begin position="92"/>
        <end position="194"/>
    </location>
</feature>
<feature type="compositionally biased region" description="Acidic residues" evidence="5">
    <location>
        <begin position="173"/>
        <end position="187"/>
    </location>
</feature>
<evidence type="ECO:0000256" key="4">
    <source>
        <dbReference type="PROSITE-ProRule" id="PRU01343"/>
    </source>
</evidence>
<feature type="transmembrane region" description="Helical" evidence="6">
    <location>
        <begin position="686"/>
        <end position="704"/>
    </location>
</feature>
<feature type="region of interest" description="Disordered" evidence="5">
    <location>
        <begin position="280"/>
        <end position="300"/>
    </location>
</feature>
<dbReference type="PANTHER" id="PTHR33248">
    <property type="entry name" value="ZINC ION-BINDING PROTEIN"/>
    <property type="match status" value="1"/>
</dbReference>
<feature type="transmembrane region" description="Helical" evidence="6">
    <location>
        <begin position="546"/>
        <end position="567"/>
    </location>
</feature>
<dbReference type="PROSITE" id="PS51999">
    <property type="entry name" value="ZF_GRF"/>
    <property type="match status" value="1"/>
</dbReference>
<organism evidence="8">
    <name type="scientific">Brassica oleracea</name>
    <name type="common">Wild cabbage</name>
    <dbReference type="NCBI Taxonomy" id="3712"/>
    <lineage>
        <taxon>Eukaryota</taxon>
        <taxon>Viridiplantae</taxon>
        <taxon>Streptophyta</taxon>
        <taxon>Embryophyta</taxon>
        <taxon>Tracheophyta</taxon>
        <taxon>Spermatophyta</taxon>
        <taxon>Magnoliopsida</taxon>
        <taxon>eudicotyledons</taxon>
        <taxon>Gunneridae</taxon>
        <taxon>Pentapetalae</taxon>
        <taxon>rosids</taxon>
        <taxon>malvids</taxon>
        <taxon>Brassicales</taxon>
        <taxon>Brassicaceae</taxon>
        <taxon>Brassiceae</taxon>
        <taxon>Brassica</taxon>
    </lineage>
</organism>
<reference evidence="8" key="1">
    <citation type="submission" date="2018-11" db="EMBL/GenBank/DDBJ databases">
        <authorList>
            <consortium name="Genoscope - CEA"/>
            <person name="William W."/>
        </authorList>
    </citation>
    <scope>NUCLEOTIDE SEQUENCE</scope>
</reference>
<keyword evidence="3" id="KW-0862">Zinc</keyword>
<evidence type="ECO:0000313" key="8">
    <source>
        <dbReference type="EMBL" id="VDD62927.1"/>
    </source>
</evidence>
<dbReference type="InterPro" id="IPR010666">
    <property type="entry name" value="Znf_GRF"/>
</dbReference>
<keyword evidence="6" id="KW-0812">Transmembrane</keyword>
<feature type="domain" description="GRF-type" evidence="7">
    <location>
        <begin position="588"/>
        <end position="629"/>
    </location>
</feature>
<dbReference type="GO" id="GO:0008270">
    <property type="term" value="F:zinc ion binding"/>
    <property type="evidence" value="ECO:0007669"/>
    <property type="project" value="UniProtKB-KW"/>
</dbReference>
<keyword evidence="6" id="KW-1133">Transmembrane helix</keyword>
<keyword evidence="2 4" id="KW-0863">Zinc-finger</keyword>
<feature type="compositionally biased region" description="Basic residues" evidence="5">
    <location>
        <begin position="93"/>
        <end position="103"/>
    </location>
</feature>
<evidence type="ECO:0000256" key="3">
    <source>
        <dbReference type="ARBA" id="ARBA00022833"/>
    </source>
</evidence>
<keyword evidence="6" id="KW-0472">Membrane</keyword>